<dbReference type="RefSeq" id="XP_008617019.1">
    <property type="nucleotide sequence ID" value="XM_008618797.1"/>
</dbReference>
<dbReference type="PANTHER" id="PTHR19965">
    <property type="entry name" value="RNA AND EXPORT FACTOR BINDING PROTEIN"/>
    <property type="match status" value="1"/>
</dbReference>
<feature type="region of interest" description="Disordered" evidence="3">
    <location>
        <begin position="16"/>
        <end position="88"/>
    </location>
</feature>
<dbReference type="AlphaFoldDB" id="T0RI53"/>
<dbReference type="InterPro" id="IPR025715">
    <property type="entry name" value="FoP_C"/>
</dbReference>
<dbReference type="Pfam" id="PF13865">
    <property type="entry name" value="FoP_duplication"/>
    <property type="match status" value="1"/>
</dbReference>
<dbReference type="Gene3D" id="3.30.70.330">
    <property type="match status" value="1"/>
</dbReference>
<evidence type="ECO:0000259" key="4">
    <source>
        <dbReference type="PROSITE" id="PS50102"/>
    </source>
</evidence>
<protein>
    <recommendedName>
        <fullName evidence="4">RRM domain-containing protein</fullName>
    </recommendedName>
</protein>
<dbReference type="InterPro" id="IPR000504">
    <property type="entry name" value="RRM_dom"/>
</dbReference>
<proteinExistence type="predicted"/>
<dbReference type="OrthoDB" id="346839at2759"/>
<feature type="compositionally biased region" description="Gly residues" evidence="3">
    <location>
        <begin position="231"/>
        <end position="245"/>
    </location>
</feature>
<keyword evidence="1 2" id="KW-0694">RNA-binding</keyword>
<dbReference type="InterPro" id="IPR051229">
    <property type="entry name" value="ALYREF_mRNA_export"/>
</dbReference>
<feature type="compositionally biased region" description="Low complexity" evidence="3">
    <location>
        <begin position="74"/>
        <end position="84"/>
    </location>
</feature>
<feature type="region of interest" description="Disordered" evidence="3">
    <location>
        <begin position="181"/>
        <end position="205"/>
    </location>
</feature>
<gene>
    <name evidence="5" type="ORF">SDRG_12715</name>
</gene>
<dbReference type="GO" id="GO:0006406">
    <property type="term" value="P:mRNA export from nucleus"/>
    <property type="evidence" value="ECO:0007669"/>
    <property type="project" value="TreeGrafter"/>
</dbReference>
<dbReference type="SMART" id="SM01218">
    <property type="entry name" value="FoP_duplication"/>
    <property type="match status" value="1"/>
</dbReference>
<dbReference type="CDD" id="cd12418">
    <property type="entry name" value="RRM_Aly_REF_like"/>
    <property type="match status" value="1"/>
</dbReference>
<dbReference type="InParanoid" id="T0RI53"/>
<name>T0RI53_SAPDV</name>
<dbReference type="STRING" id="1156394.T0RI53"/>
<dbReference type="OMA" id="RNDYPRD"/>
<dbReference type="PROSITE" id="PS50102">
    <property type="entry name" value="RRM"/>
    <property type="match status" value="1"/>
</dbReference>
<dbReference type="InterPro" id="IPR035979">
    <property type="entry name" value="RBD_domain_sf"/>
</dbReference>
<organism evidence="5 6">
    <name type="scientific">Saprolegnia diclina (strain VS20)</name>
    <dbReference type="NCBI Taxonomy" id="1156394"/>
    <lineage>
        <taxon>Eukaryota</taxon>
        <taxon>Sar</taxon>
        <taxon>Stramenopiles</taxon>
        <taxon>Oomycota</taxon>
        <taxon>Saprolegniomycetes</taxon>
        <taxon>Saprolegniales</taxon>
        <taxon>Saprolegniaceae</taxon>
        <taxon>Saprolegnia</taxon>
    </lineage>
</organism>
<feature type="compositionally biased region" description="Gly residues" evidence="3">
    <location>
        <begin position="26"/>
        <end position="40"/>
    </location>
</feature>
<dbReference type="VEuPathDB" id="FungiDB:SDRG_12715"/>
<feature type="domain" description="RRM" evidence="4">
    <location>
        <begin position="107"/>
        <end position="184"/>
    </location>
</feature>
<accession>T0RI53</accession>
<dbReference type="InterPro" id="IPR012677">
    <property type="entry name" value="Nucleotide-bd_a/b_plait_sf"/>
</dbReference>
<dbReference type="Pfam" id="PF00076">
    <property type="entry name" value="RRM_1"/>
    <property type="match status" value="1"/>
</dbReference>
<dbReference type="GO" id="GO:0003729">
    <property type="term" value="F:mRNA binding"/>
    <property type="evidence" value="ECO:0007669"/>
    <property type="project" value="TreeGrafter"/>
</dbReference>
<dbReference type="Proteomes" id="UP000030762">
    <property type="component" value="Unassembled WGS sequence"/>
</dbReference>
<feature type="region of interest" description="Disordered" evidence="3">
    <location>
        <begin position="226"/>
        <end position="272"/>
    </location>
</feature>
<dbReference type="EMBL" id="JH767183">
    <property type="protein sequence ID" value="EQC29467.1"/>
    <property type="molecule type" value="Genomic_DNA"/>
</dbReference>
<dbReference type="GO" id="GO:0005634">
    <property type="term" value="C:nucleus"/>
    <property type="evidence" value="ECO:0007669"/>
    <property type="project" value="TreeGrafter"/>
</dbReference>
<dbReference type="eggNOG" id="KOG0533">
    <property type="taxonomic scope" value="Eukaryota"/>
</dbReference>
<dbReference type="SUPFAM" id="SSF54928">
    <property type="entry name" value="RNA-binding domain, RBD"/>
    <property type="match status" value="1"/>
</dbReference>
<evidence type="ECO:0000313" key="6">
    <source>
        <dbReference type="Proteomes" id="UP000030762"/>
    </source>
</evidence>
<evidence type="ECO:0000256" key="3">
    <source>
        <dbReference type="SAM" id="MobiDB-lite"/>
    </source>
</evidence>
<dbReference type="SMART" id="SM00360">
    <property type="entry name" value="RRM"/>
    <property type="match status" value="1"/>
</dbReference>
<dbReference type="PANTHER" id="PTHR19965:SF35">
    <property type="entry name" value="RNA ANNEALING PROTEIN YRA1"/>
    <property type="match status" value="1"/>
</dbReference>
<evidence type="ECO:0000256" key="1">
    <source>
        <dbReference type="ARBA" id="ARBA00022884"/>
    </source>
</evidence>
<feature type="compositionally biased region" description="Low complexity" evidence="3">
    <location>
        <begin position="47"/>
        <end position="56"/>
    </location>
</feature>
<dbReference type="GeneID" id="19953442"/>
<feature type="compositionally biased region" description="Polar residues" evidence="3">
    <location>
        <begin position="188"/>
        <end position="204"/>
    </location>
</feature>
<sequence>MSSLLNSLDMSLDDLIQKKKTTASGSKGGRGGKESSGGAGPVRRGRANAGRGRSSGTPYGRKNDDDVDMDDNSNKNNNSNSNKSSGRKASILSRLGGKTQGQDETVFKIFVTNLKFDVLEDDIKELFSTVGKVAKYEILYDRAGRSKGQARVWFTSIQSAQAAINKYDGCTLDNQPMKITMDEGSARQGGNNTSSNKGDNSKNVRSGLFGTALKGAAGKDVDFKVTFNGNGNRGGSGGRRNGGGARRGRGGRGEEKSAADLDDDMDTYMNKN</sequence>
<reference evidence="5 6" key="1">
    <citation type="submission" date="2012-04" db="EMBL/GenBank/DDBJ databases">
        <title>The Genome Sequence of Saprolegnia declina VS20.</title>
        <authorList>
            <consortium name="The Broad Institute Genome Sequencing Platform"/>
            <person name="Russ C."/>
            <person name="Nusbaum C."/>
            <person name="Tyler B."/>
            <person name="van West P."/>
            <person name="Dieguez-Uribeondo J."/>
            <person name="de Bruijn I."/>
            <person name="Tripathy S."/>
            <person name="Jiang R."/>
            <person name="Young S.K."/>
            <person name="Zeng Q."/>
            <person name="Gargeya S."/>
            <person name="Fitzgerald M."/>
            <person name="Haas B."/>
            <person name="Abouelleil A."/>
            <person name="Alvarado L."/>
            <person name="Arachchi H.M."/>
            <person name="Berlin A."/>
            <person name="Chapman S.B."/>
            <person name="Goldberg J."/>
            <person name="Griggs A."/>
            <person name="Gujja S."/>
            <person name="Hansen M."/>
            <person name="Howarth C."/>
            <person name="Imamovic A."/>
            <person name="Larimer J."/>
            <person name="McCowen C."/>
            <person name="Montmayeur A."/>
            <person name="Murphy C."/>
            <person name="Neiman D."/>
            <person name="Pearson M."/>
            <person name="Priest M."/>
            <person name="Roberts A."/>
            <person name="Saif S."/>
            <person name="Shea T."/>
            <person name="Sisk P."/>
            <person name="Sykes S."/>
            <person name="Wortman J."/>
            <person name="Nusbaum C."/>
            <person name="Birren B."/>
        </authorList>
    </citation>
    <scope>NUCLEOTIDE SEQUENCE [LARGE SCALE GENOMIC DNA]</scope>
    <source>
        <strain evidence="5 6">VS20</strain>
    </source>
</reference>
<evidence type="ECO:0000256" key="2">
    <source>
        <dbReference type="PROSITE-ProRule" id="PRU00176"/>
    </source>
</evidence>
<evidence type="ECO:0000313" key="5">
    <source>
        <dbReference type="EMBL" id="EQC29467.1"/>
    </source>
</evidence>
<keyword evidence="6" id="KW-1185">Reference proteome</keyword>